<feature type="domain" description="ABC3 transporter permease C-terminal" evidence="8">
    <location>
        <begin position="282"/>
        <end position="394"/>
    </location>
</feature>
<dbReference type="GO" id="GO:0005886">
    <property type="term" value="C:plasma membrane"/>
    <property type="evidence" value="ECO:0007669"/>
    <property type="project" value="UniProtKB-SubCell"/>
</dbReference>
<keyword evidence="2" id="KW-1003">Cell membrane</keyword>
<dbReference type="InterPro" id="IPR025857">
    <property type="entry name" value="MacB_PCD"/>
</dbReference>
<evidence type="ECO:0000256" key="1">
    <source>
        <dbReference type="ARBA" id="ARBA00004651"/>
    </source>
</evidence>
<reference evidence="10 11" key="1">
    <citation type="journal article" date="2015" name="Nature">
        <title>rRNA introns, odd ribosomes, and small enigmatic genomes across a large radiation of phyla.</title>
        <authorList>
            <person name="Brown C.T."/>
            <person name="Hug L.A."/>
            <person name="Thomas B.C."/>
            <person name="Sharon I."/>
            <person name="Castelle C.J."/>
            <person name="Singh A."/>
            <person name="Wilkins M.J."/>
            <person name="Williams K.H."/>
            <person name="Banfield J.F."/>
        </authorList>
    </citation>
    <scope>NUCLEOTIDE SEQUENCE [LARGE SCALE GENOMIC DNA]</scope>
</reference>
<evidence type="ECO:0000313" key="11">
    <source>
        <dbReference type="Proteomes" id="UP000033847"/>
    </source>
</evidence>
<dbReference type="GO" id="GO:0022857">
    <property type="term" value="F:transmembrane transporter activity"/>
    <property type="evidence" value="ECO:0007669"/>
    <property type="project" value="TreeGrafter"/>
</dbReference>
<dbReference type="AlphaFoldDB" id="A0A0G0YQA1"/>
<gene>
    <name evidence="10" type="ORF">UV00_C0005G0023</name>
</gene>
<feature type="transmembrane region" description="Helical" evidence="7">
    <location>
        <begin position="365"/>
        <end position="384"/>
    </location>
</feature>
<dbReference type="InterPro" id="IPR050250">
    <property type="entry name" value="Macrolide_Exporter_MacB"/>
</dbReference>
<comment type="subcellular location">
    <subcellularLocation>
        <location evidence="1">Cell membrane</location>
        <topology evidence="1">Multi-pass membrane protein</topology>
    </subcellularLocation>
</comment>
<evidence type="ECO:0000256" key="5">
    <source>
        <dbReference type="ARBA" id="ARBA00023136"/>
    </source>
</evidence>
<dbReference type="Pfam" id="PF12704">
    <property type="entry name" value="MacB_PCD"/>
    <property type="match status" value="1"/>
</dbReference>
<dbReference type="Proteomes" id="UP000033847">
    <property type="component" value="Unassembled WGS sequence"/>
</dbReference>
<name>A0A0G0YQA1_UNCKA</name>
<keyword evidence="3 7" id="KW-0812">Transmembrane</keyword>
<feature type="transmembrane region" description="Helical" evidence="7">
    <location>
        <begin position="21"/>
        <end position="43"/>
    </location>
</feature>
<evidence type="ECO:0000259" key="9">
    <source>
        <dbReference type="Pfam" id="PF12704"/>
    </source>
</evidence>
<evidence type="ECO:0000256" key="3">
    <source>
        <dbReference type="ARBA" id="ARBA00022692"/>
    </source>
</evidence>
<feature type="transmembrane region" description="Helical" evidence="7">
    <location>
        <begin position="278"/>
        <end position="301"/>
    </location>
</feature>
<evidence type="ECO:0000256" key="2">
    <source>
        <dbReference type="ARBA" id="ARBA00022475"/>
    </source>
</evidence>
<evidence type="ECO:0000256" key="4">
    <source>
        <dbReference type="ARBA" id="ARBA00022989"/>
    </source>
</evidence>
<keyword evidence="4 7" id="KW-1133">Transmembrane helix</keyword>
<sequence>MKNLNLYKKLTKRSLESLKKAGLKSFLTLLGIFIGSATVVLVYELGRGAQASIEQQYSNMSVNTIIINAPSTDGEKSKLGIDDIPELMEIDVIENVAPQLTGRLPVTYSTNTVSLNIFGTTASIKDIVNLELLQGNFYTDDAGKNKDKVVVLGYESTQELFGDNFGNVVGENIIINRKNYEIVGVLAYKGGSFGPVTIDDSVFVPYEVSERYILGSNGKFNLNLIVDDFDNISYAQELIAEKLRDLHGIRGSTPEDFRIRDMGSVVQSAQESARTMSILLWSVGLIVLVVGGIGIMNIMYTSVLERTKEIGILKALGARDNYILYIFLSEAVILSFIGFVVGSILSLLIYFGVAQTGFTISFEPVAYLISFVSTMTIGTVFGYYPAKKAAGLNPVDALRYE</sequence>
<feature type="domain" description="MacB-like periplasmic core" evidence="9">
    <location>
        <begin position="25"/>
        <end position="239"/>
    </location>
</feature>
<comment type="similarity">
    <text evidence="6">Belongs to the ABC-4 integral membrane protein family.</text>
</comment>
<feature type="transmembrane region" description="Helical" evidence="7">
    <location>
        <begin position="322"/>
        <end position="353"/>
    </location>
</feature>
<evidence type="ECO:0000256" key="6">
    <source>
        <dbReference type="ARBA" id="ARBA00038076"/>
    </source>
</evidence>
<dbReference type="PANTHER" id="PTHR30572:SF4">
    <property type="entry name" value="ABC TRANSPORTER PERMEASE YTRF"/>
    <property type="match status" value="1"/>
</dbReference>
<evidence type="ECO:0000313" key="10">
    <source>
        <dbReference type="EMBL" id="KKS38840.1"/>
    </source>
</evidence>
<dbReference type="PANTHER" id="PTHR30572">
    <property type="entry name" value="MEMBRANE COMPONENT OF TRANSPORTER-RELATED"/>
    <property type="match status" value="1"/>
</dbReference>
<accession>A0A0G0YQA1</accession>
<evidence type="ECO:0000256" key="7">
    <source>
        <dbReference type="SAM" id="Phobius"/>
    </source>
</evidence>
<dbReference type="InterPro" id="IPR003838">
    <property type="entry name" value="ABC3_permease_C"/>
</dbReference>
<proteinExistence type="inferred from homology"/>
<evidence type="ECO:0000259" key="8">
    <source>
        <dbReference type="Pfam" id="PF02687"/>
    </source>
</evidence>
<dbReference type="Pfam" id="PF02687">
    <property type="entry name" value="FtsX"/>
    <property type="match status" value="1"/>
</dbReference>
<protein>
    <recommendedName>
        <fullName evidence="12">ABC transporter, permease protein</fullName>
    </recommendedName>
</protein>
<comment type="caution">
    <text evidence="10">The sequence shown here is derived from an EMBL/GenBank/DDBJ whole genome shotgun (WGS) entry which is preliminary data.</text>
</comment>
<organism evidence="10 11">
    <name type="scientific">candidate division WWE3 bacterium GW2011_GWF1_42_14</name>
    <dbReference type="NCBI Taxonomy" id="1619138"/>
    <lineage>
        <taxon>Bacteria</taxon>
        <taxon>Katanobacteria</taxon>
    </lineage>
</organism>
<evidence type="ECO:0008006" key="12">
    <source>
        <dbReference type="Google" id="ProtNLM"/>
    </source>
</evidence>
<dbReference type="EMBL" id="LCCU01000005">
    <property type="protein sequence ID" value="KKS38840.1"/>
    <property type="molecule type" value="Genomic_DNA"/>
</dbReference>
<keyword evidence="5 7" id="KW-0472">Membrane</keyword>